<sequence length="183" mass="20513">MSPAGHQRFTIGTVVDLQYEQRVEMLLQALQTCLSLDPDIQLVLIGAEAERKKINWLVKKMRLDNKVWVISDQASLKKWFNNFDVLVVASKRPQLEEIVTAIGAMANGIIVIGPEDAALTDLSFNNQAAWLIDMSTSEGLTSQLIALQQDPVQRKQLANNAKAVVQKYFLLERLLKDLIAVLQ</sequence>
<evidence type="ECO:0000259" key="1">
    <source>
        <dbReference type="Pfam" id="PF00534"/>
    </source>
</evidence>
<dbReference type="Gene3D" id="3.40.50.2000">
    <property type="entry name" value="Glycogen Phosphorylase B"/>
    <property type="match status" value="1"/>
</dbReference>
<accession>A0A0G0NN74</accession>
<evidence type="ECO:0000313" key="2">
    <source>
        <dbReference type="EMBL" id="KKR14241.1"/>
    </source>
</evidence>
<dbReference type="SUPFAM" id="SSF53756">
    <property type="entry name" value="UDP-Glycosyltransferase/glycogen phosphorylase"/>
    <property type="match status" value="1"/>
</dbReference>
<gene>
    <name evidence="2" type="ORF">UT42_C0032G0003</name>
</gene>
<comment type="caution">
    <text evidence="2">The sequence shown here is derived from an EMBL/GenBank/DDBJ whole genome shotgun (WGS) entry which is preliminary data.</text>
</comment>
<feature type="domain" description="Glycosyl transferase family 1" evidence="1">
    <location>
        <begin position="7"/>
        <end position="163"/>
    </location>
</feature>
<keyword evidence="2" id="KW-0808">Transferase</keyword>
<dbReference type="AlphaFoldDB" id="A0A0G0NN74"/>
<dbReference type="GO" id="GO:0016757">
    <property type="term" value="F:glycosyltransferase activity"/>
    <property type="evidence" value="ECO:0007669"/>
    <property type="project" value="InterPro"/>
</dbReference>
<dbReference type="Proteomes" id="UP000034048">
    <property type="component" value="Unassembled WGS sequence"/>
</dbReference>
<reference evidence="2 3" key="1">
    <citation type="journal article" date="2015" name="Nature">
        <title>rRNA introns, odd ribosomes, and small enigmatic genomes across a large radiation of phyla.</title>
        <authorList>
            <person name="Brown C.T."/>
            <person name="Hug L.A."/>
            <person name="Thomas B.C."/>
            <person name="Sharon I."/>
            <person name="Castelle C.J."/>
            <person name="Singh A."/>
            <person name="Wilkins M.J."/>
            <person name="Williams K.H."/>
            <person name="Banfield J.F."/>
        </authorList>
    </citation>
    <scope>NUCLEOTIDE SEQUENCE [LARGE SCALE GENOMIC DNA]</scope>
</reference>
<protein>
    <submittedName>
        <fullName evidence="2">Group 1 glycosyl transferase</fullName>
    </submittedName>
</protein>
<proteinExistence type="predicted"/>
<name>A0A0G0NN74_9BACT</name>
<dbReference type="PANTHER" id="PTHR12526">
    <property type="entry name" value="GLYCOSYLTRANSFERASE"/>
    <property type="match status" value="1"/>
</dbReference>
<dbReference type="EMBL" id="LBWS01000032">
    <property type="protein sequence ID" value="KKR14241.1"/>
    <property type="molecule type" value="Genomic_DNA"/>
</dbReference>
<evidence type="ECO:0000313" key="3">
    <source>
        <dbReference type="Proteomes" id="UP000034048"/>
    </source>
</evidence>
<dbReference type="Pfam" id="PF00534">
    <property type="entry name" value="Glycos_transf_1"/>
    <property type="match status" value="1"/>
</dbReference>
<dbReference type="InterPro" id="IPR001296">
    <property type="entry name" value="Glyco_trans_1"/>
</dbReference>
<organism evidence="2 3">
    <name type="scientific">Candidatus Falkowbacteria bacterium GW2011_GWA2_39_24</name>
    <dbReference type="NCBI Taxonomy" id="1618634"/>
    <lineage>
        <taxon>Bacteria</taxon>
        <taxon>Candidatus Falkowiibacteriota</taxon>
    </lineage>
</organism>